<sequence>MNPSIEFQKSNVDRYLQQLQPYTFIQEQTFDPLMRNCKGIWEITTEREWTNFYLPLEEPTIIPIVQEFYLALKEREAARPFYELRSFVKVRGVKFLFRNIDMEKILRFLTEGKEVWTYKTGITIPEKCNKEKGTFFLHLITELCKRIGVPMEHLDKEMNPPKKLLGDDMCSAGCGERNKRVKVCRGERLDSLPPCMPWQFRKMTEPTLNAYQSQLNSSCTKKICLEKRRGYHGLRKKETASIPSQPSQDTVLLDCGLKEVDANPPICMVTPSLNDNLNGQGANPHVRGVIDDQDRPI</sequence>
<proteinExistence type="predicted"/>
<evidence type="ECO:0000313" key="3">
    <source>
        <dbReference type="Proteomes" id="UP000593561"/>
    </source>
</evidence>
<organism evidence="2 3">
    <name type="scientific">Gossypium davidsonii</name>
    <name type="common">Davidson's cotton</name>
    <name type="synonym">Gossypium klotzschianum subsp. davidsonii</name>
    <dbReference type="NCBI Taxonomy" id="34287"/>
    <lineage>
        <taxon>Eukaryota</taxon>
        <taxon>Viridiplantae</taxon>
        <taxon>Streptophyta</taxon>
        <taxon>Embryophyta</taxon>
        <taxon>Tracheophyta</taxon>
        <taxon>Spermatophyta</taxon>
        <taxon>Magnoliopsida</taxon>
        <taxon>eudicotyledons</taxon>
        <taxon>Gunneridae</taxon>
        <taxon>Pentapetalae</taxon>
        <taxon>rosids</taxon>
        <taxon>malvids</taxon>
        <taxon>Malvales</taxon>
        <taxon>Malvaceae</taxon>
        <taxon>Malvoideae</taxon>
        <taxon>Gossypium</taxon>
    </lineage>
</organism>
<keyword evidence="3" id="KW-1185">Reference proteome</keyword>
<evidence type="ECO:0000256" key="1">
    <source>
        <dbReference type="SAM" id="MobiDB-lite"/>
    </source>
</evidence>
<accession>A0A7J8S3G1</accession>
<gene>
    <name evidence="2" type="ORF">Godav_006112</name>
</gene>
<name>A0A7J8S3G1_GOSDV</name>
<dbReference type="AlphaFoldDB" id="A0A7J8S3G1"/>
<protein>
    <submittedName>
        <fullName evidence="2">Uncharacterized protein</fullName>
    </submittedName>
</protein>
<reference evidence="2 3" key="1">
    <citation type="journal article" date="2019" name="Genome Biol. Evol.">
        <title>Insights into the evolution of the New World diploid cottons (Gossypium, subgenus Houzingenia) based on genome sequencing.</title>
        <authorList>
            <person name="Grover C.E."/>
            <person name="Arick M.A. 2nd"/>
            <person name="Thrash A."/>
            <person name="Conover J.L."/>
            <person name="Sanders W.S."/>
            <person name="Peterson D.G."/>
            <person name="Frelichowski J.E."/>
            <person name="Scheffler J.A."/>
            <person name="Scheffler B.E."/>
            <person name="Wendel J.F."/>
        </authorList>
    </citation>
    <scope>NUCLEOTIDE SEQUENCE [LARGE SCALE GENOMIC DNA]</scope>
    <source>
        <strain evidence="2">27</strain>
        <tissue evidence="2">Leaf</tissue>
    </source>
</reference>
<dbReference type="Proteomes" id="UP000593561">
    <property type="component" value="Unassembled WGS sequence"/>
</dbReference>
<feature type="compositionally biased region" description="Basic and acidic residues" evidence="1">
    <location>
        <begin position="288"/>
        <end position="297"/>
    </location>
</feature>
<comment type="caution">
    <text evidence="2">The sequence shown here is derived from an EMBL/GenBank/DDBJ whole genome shotgun (WGS) entry which is preliminary data.</text>
</comment>
<feature type="region of interest" description="Disordered" evidence="1">
    <location>
        <begin position="278"/>
        <end position="297"/>
    </location>
</feature>
<dbReference type="EMBL" id="JABFAC010000008">
    <property type="protein sequence ID" value="MBA0620393.1"/>
    <property type="molecule type" value="Genomic_DNA"/>
</dbReference>
<evidence type="ECO:0000313" key="2">
    <source>
        <dbReference type="EMBL" id="MBA0620393.1"/>
    </source>
</evidence>